<organism evidence="2 3">
    <name type="scientific">Gymnopilus junonius</name>
    <name type="common">Spectacular rustgill mushroom</name>
    <name type="synonym">Gymnopilus spectabilis subsp. junonius</name>
    <dbReference type="NCBI Taxonomy" id="109634"/>
    <lineage>
        <taxon>Eukaryota</taxon>
        <taxon>Fungi</taxon>
        <taxon>Dikarya</taxon>
        <taxon>Basidiomycota</taxon>
        <taxon>Agaricomycotina</taxon>
        <taxon>Agaricomycetes</taxon>
        <taxon>Agaricomycetidae</taxon>
        <taxon>Agaricales</taxon>
        <taxon>Agaricineae</taxon>
        <taxon>Hymenogastraceae</taxon>
        <taxon>Gymnopilus</taxon>
    </lineage>
</organism>
<feature type="region of interest" description="Disordered" evidence="1">
    <location>
        <begin position="1"/>
        <end position="67"/>
    </location>
</feature>
<comment type="caution">
    <text evidence="2">The sequence shown here is derived from an EMBL/GenBank/DDBJ whole genome shotgun (WGS) entry which is preliminary data.</text>
</comment>
<dbReference type="AlphaFoldDB" id="A0A9P5NC99"/>
<feature type="compositionally biased region" description="Polar residues" evidence="1">
    <location>
        <begin position="15"/>
        <end position="24"/>
    </location>
</feature>
<name>A0A9P5NC99_GYMJU</name>
<gene>
    <name evidence="2" type="ORF">CPB84DRAFT_356573</name>
</gene>
<accession>A0A9P5NC99</accession>
<evidence type="ECO:0000313" key="2">
    <source>
        <dbReference type="EMBL" id="KAF8877739.1"/>
    </source>
</evidence>
<feature type="compositionally biased region" description="Basic residues" evidence="1">
    <location>
        <begin position="1"/>
        <end position="11"/>
    </location>
</feature>
<evidence type="ECO:0000313" key="3">
    <source>
        <dbReference type="Proteomes" id="UP000724874"/>
    </source>
</evidence>
<dbReference type="OrthoDB" id="3256283at2759"/>
<feature type="compositionally biased region" description="Acidic residues" evidence="1">
    <location>
        <begin position="45"/>
        <end position="67"/>
    </location>
</feature>
<proteinExistence type="predicted"/>
<sequence length="267" mass="29242">MGKAPAGRKRALSIPTKSTATTIGTPAAKRMKTGSTSTGKVTVDEVSDPEESSGEDEGSSSSDESEYEFSPLVGEFDLFSMSTPELCDAYAPPGKAKLYPEALYNTILASYEKPNKLITAQITVPSSYTAGKDGSMTSPHIVDPMDNEQWDIAIKNLREIKKLSAFKPRYGRPTKDAWNSLAFKGRLTLAYPRCGISTSSGTICIRPLWKAADGDGEIMELFEGSYSFKIAYNSMYSTSGYGRGIKRNIDFWAVRKLELEEELSEDD</sequence>
<reference evidence="2" key="1">
    <citation type="submission" date="2020-11" db="EMBL/GenBank/DDBJ databases">
        <authorList>
            <consortium name="DOE Joint Genome Institute"/>
            <person name="Ahrendt S."/>
            <person name="Riley R."/>
            <person name="Andreopoulos W."/>
            <person name="LaButti K."/>
            <person name="Pangilinan J."/>
            <person name="Ruiz-duenas F.J."/>
            <person name="Barrasa J.M."/>
            <person name="Sanchez-Garcia M."/>
            <person name="Camarero S."/>
            <person name="Miyauchi S."/>
            <person name="Serrano A."/>
            <person name="Linde D."/>
            <person name="Babiker R."/>
            <person name="Drula E."/>
            <person name="Ayuso-Fernandez I."/>
            <person name="Pacheco R."/>
            <person name="Padilla G."/>
            <person name="Ferreira P."/>
            <person name="Barriuso J."/>
            <person name="Kellner H."/>
            <person name="Castanera R."/>
            <person name="Alfaro M."/>
            <person name="Ramirez L."/>
            <person name="Pisabarro A.G."/>
            <person name="Kuo A."/>
            <person name="Tritt A."/>
            <person name="Lipzen A."/>
            <person name="He G."/>
            <person name="Yan M."/>
            <person name="Ng V."/>
            <person name="Cullen D."/>
            <person name="Martin F."/>
            <person name="Rosso M.-N."/>
            <person name="Henrissat B."/>
            <person name="Hibbett D."/>
            <person name="Martinez A.T."/>
            <person name="Grigoriev I.V."/>
        </authorList>
    </citation>
    <scope>NUCLEOTIDE SEQUENCE</scope>
    <source>
        <strain evidence="2">AH 44721</strain>
    </source>
</reference>
<evidence type="ECO:0000256" key="1">
    <source>
        <dbReference type="SAM" id="MobiDB-lite"/>
    </source>
</evidence>
<protein>
    <submittedName>
        <fullName evidence="2">Uncharacterized protein</fullName>
    </submittedName>
</protein>
<dbReference type="EMBL" id="JADNYJ010000166">
    <property type="protein sequence ID" value="KAF8877739.1"/>
    <property type="molecule type" value="Genomic_DNA"/>
</dbReference>
<dbReference type="Proteomes" id="UP000724874">
    <property type="component" value="Unassembled WGS sequence"/>
</dbReference>
<keyword evidence="3" id="KW-1185">Reference proteome</keyword>